<feature type="region of interest" description="Disordered" evidence="1">
    <location>
        <begin position="225"/>
        <end position="330"/>
    </location>
</feature>
<evidence type="ECO:0000259" key="2">
    <source>
        <dbReference type="PROSITE" id="PS51140"/>
    </source>
</evidence>
<dbReference type="AlphaFoldDB" id="A0A8S0XPB7"/>
<reference evidence="3 4" key="1">
    <citation type="submission" date="2020-01" db="EMBL/GenBank/DDBJ databases">
        <authorList>
            <person name="Gupta K D."/>
        </authorList>
    </citation>
    <scope>NUCLEOTIDE SEQUENCE [LARGE SCALE GENOMIC DNA]</scope>
</reference>
<feature type="region of interest" description="Disordered" evidence="1">
    <location>
        <begin position="82"/>
        <end position="114"/>
    </location>
</feature>
<sequence>MFPDYDDAILQSVLESVNWSEDRAIDALLLMSDPEYRSDAPPQQEVHVAPMTQTDLDEQFARQLVLEEQHQQQAAWIAANPNAPAPYRSHSRPQGWQPPQGQPQAQSAGGTGTGEFQEQFNKIAETGKKTFGNIFSKVKAKIQELERGGSSPTPGGQQAWAAGGTAPAQPQAYQQPAYHLRAGAVAPSPRCARPGRRAGLRSRRHTDAPAIYIPALVYLPTSLHHHRHDDDTTPAPARTSTLRHRARRRQARPPPKKTVSLLRPDGGADASSTTGTAAGDVSTIGGGSTAGTAPTTTPSAVAAGKKPVRQDTDDGLEYAESPFEESGSRK</sequence>
<feature type="compositionally biased region" description="Low complexity" evidence="1">
    <location>
        <begin position="265"/>
        <end position="283"/>
    </location>
</feature>
<dbReference type="GO" id="GO:0043130">
    <property type="term" value="F:ubiquitin binding"/>
    <property type="evidence" value="ECO:0007669"/>
    <property type="project" value="InterPro"/>
</dbReference>
<feature type="compositionally biased region" description="Low complexity" evidence="1">
    <location>
        <begin position="152"/>
        <end position="172"/>
    </location>
</feature>
<dbReference type="InterPro" id="IPR009060">
    <property type="entry name" value="UBA-like_sf"/>
</dbReference>
<feature type="compositionally biased region" description="Low complexity" evidence="1">
    <location>
        <begin position="93"/>
        <end position="108"/>
    </location>
</feature>
<dbReference type="PANTHER" id="PTHR16461">
    <property type="entry name" value="TOLL-INTERACTING PROTEIN"/>
    <property type="match status" value="1"/>
</dbReference>
<dbReference type="CDD" id="cd14279">
    <property type="entry name" value="CUE"/>
    <property type="match status" value="1"/>
</dbReference>
<comment type="caution">
    <text evidence="3">The sequence shown here is derived from an EMBL/GenBank/DDBJ whole genome shotgun (WGS) entry which is preliminary data.</text>
</comment>
<name>A0A8S0XPB7_CYCAE</name>
<accession>A0A8S0XPB7</accession>
<evidence type="ECO:0000256" key="1">
    <source>
        <dbReference type="SAM" id="MobiDB-lite"/>
    </source>
</evidence>
<feature type="compositionally biased region" description="Basic residues" evidence="1">
    <location>
        <begin position="193"/>
        <end position="204"/>
    </location>
</feature>
<dbReference type="Gene3D" id="1.10.8.10">
    <property type="entry name" value="DNA helicase RuvA subunit, C-terminal domain"/>
    <property type="match status" value="1"/>
</dbReference>
<gene>
    <name evidence="3" type="ORF">AAE3_LOCUS3875</name>
</gene>
<organism evidence="3 4">
    <name type="scientific">Cyclocybe aegerita</name>
    <name type="common">Black poplar mushroom</name>
    <name type="synonym">Agrocybe aegerita</name>
    <dbReference type="NCBI Taxonomy" id="1973307"/>
    <lineage>
        <taxon>Eukaryota</taxon>
        <taxon>Fungi</taxon>
        <taxon>Dikarya</taxon>
        <taxon>Basidiomycota</taxon>
        <taxon>Agaricomycotina</taxon>
        <taxon>Agaricomycetes</taxon>
        <taxon>Agaricomycetidae</taxon>
        <taxon>Agaricales</taxon>
        <taxon>Agaricineae</taxon>
        <taxon>Bolbitiaceae</taxon>
        <taxon>Cyclocybe</taxon>
    </lineage>
</organism>
<feature type="domain" description="CUE" evidence="2">
    <location>
        <begin position="1"/>
        <end position="33"/>
    </location>
</feature>
<dbReference type="InterPro" id="IPR003892">
    <property type="entry name" value="CUE"/>
</dbReference>
<feature type="region of interest" description="Disordered" evidence="1">
    <location>
        <begin position="184"/>
        <end position="206"/>
    </location>
</feature>
<dbReference type="GO" id="GO:0006511">
    <property type="term" value="P:ubiquitin-dependent protein catabolic process"/>
    <property type="evidence" value="ECO:0007669"/>
    <property type="project" value="TreeGrafter"/>
</dbReference>
<dbReference type="Pfam" id="PF02845">
    <property type="entry name" value="CUE"/>
    <property type="match status" value="1"/>
</dbReference>
<protein>
    <recommendedName>
        <fullName evidence="2">CUE domain-containing protein</fullName>
    </recommendedName>
</protein>
<dbReference type="EMBL" id="CACVBS010000034">
    <property type="protein sequence ID" value="CAA7261817.1"/>
    <property type="molecule type" value="Genomic_DNA"/>
</dbReference>
<feature type="region of interest" description="Disordered" evidence="1">
    <location>
        <begin position="145"/>
        <end position="172"/>
    </location>
</feature>
<dbReference type="Proteomes" id="UP000467700">
    <property type="component" value="Unassembled WGS sequence"/>
</dbReference>
<dbReference type="OrthoDB" id="9942608at2759"/>
<dbReference type="PROSITE" id="PS51140">
    <property type="entry name" value="CUE"/>
    <property type="match status" value="1"/>
</dbReference>
<feature type="compositionally biased region" description="Low complexity" evidence="1">
    <location>
        <begin position="290"/>
        <end position="304"/>
    </location>
</feature>
<dbReference type="GO" id="GO:0031624">
    <property type="term" value="F:ubiquitin conjugating enzyme binding"/>
    <property type="evidence" value="ECO:0007669"/>
    <property type="project" value="TreeGrafter"/>
</dbReference>
<evidence type="ECO:0000313" key="4">
    <source>
        <dbReference type="Proteomes" id="UP000467700"/>
    </source>
</evidence>
<dbReference type="PANTHER" id="PTHR16461:SF5">
    <property type="entry name" value="TOLL-INTERACTING PROTEIN"/>
    <property type="match status" value="1"/>
</dbReference>
<dbReference type="SUPFAM" id="SSF46934">
    <property type="entry name" value="UBA-like"/>
    <property type="match status" value="1"/>
</dbReference>
<feature type="compositionally biased region" description="Basic residues" evidence="1">
    <location>
        <begin position="241"/>
        <end position="255"/>
    </location>
</feature>
<proteinExistence type="predicted"/>
<evidence type="ECO:0000313" key="3">
    <source>
        <dbReference type="EMBL" id="CAA7261817.1"/>
    </source>
</evidence>
<keyword evidence="4" id="KW-1185">Reference proteome</keyword>
<dbReference type="GO" id="GO:0005737">
    <property type="term" value="C:cytoplasm"/>
    <property type="evidence" value="ECO:0007669"/>
    <property type="project" value="TreeGrafter"/>
</dbReference>